<evidence type="ECO:0000313" key="1">
    <source>
        <dbReference type="EMBL" id="TFB88398.1"/>
    </source>
</evidence>
<dbReference type="AlphaFoldDB" id="A0A1H8A5U5"/>
<dbReference type="Proteomes" id="UP000297654">
    <property type="component" value="Unassembled WGS sequence"/>
</dbReference>
<comment type="caution">
    <text evidence="1">The sequence shown here is derived from an EMBL/GenBank/DDBJ whole genome shotgun (WGS) entry which is preliminary data.</text>
</comment>
<dbReference type="RefSeq" id="WP_092106074.1">
    <property type="nucleotide sequence ID" value="NZ_FOCN01000001.1"/>
</dbReference>
<keyword evidence="2" id="KW-1185">Reference proteome</keyword>
<reference evidence="1 2" key="1">
    <citation type="submission" date="2019-03" db="EMBL/GenBank/DDBJ databases">
        <title>Genomics of glacier-inhabiting Cryobacterium strains.</title>
        <authorList>
            <person name="Liu Q."/>
            <person name="Xin Y.-H."/>
        </authorList>
    </citation>
    <scope>NUCLEOTIDE SEQUENCE [LARGE SCALE GENOMIC DNA]</scope>
    <source>
        <strain evidence="1 2">Hh15</strain>
    </source>
</reference>
<evidence type="ECO:0000313" key="2">
    <source>
        <dbReference type="Proteomes" id="UP000297654"/>
    </source>
</evidence>
<sequence>MPRELVIISRRPVDLADHLVAAVEIDPNLGLRTVWNGGGTQVCAVDGTALLTVLRTKGFDVADDVERLLGASLAADQVFWTELYAPRGPAGAVGTTIAQALAATVGGTLFQRSDP</sequence>
<dbReference type="EMBL" id="SOFF01000031">
    <property type="protein sequence ID" value="TFB88398.1"/>
    <property type="molecule type" value="Genomic_DNA"/>
</dbReference>
<accession>A0A1H8A5U5</accession>
<proteinExistence type="predicted"/>
<protein>
    <submittedName>
        <fullName evidence="1">Uncharacterized protein</fullName>
    </submittedName>
</protein>
<name>A0A1H8A5U5_9MICO</name>
<dbReference type="STRING" id="1424661.SAMN05216281_10138"/>
<gene>
    <name evidence="1" type="ORF">E3O10_11305</name>
</gene>
<dbReference type="OrthoDB" id="5116660at2"/>
<organism evidence="1 2">
    <name type="scientific">Cryobacterium luteum</name>
    <dbReference type="NCBI Taxonomy" id="1424661"/>
    <lineage>
        <taxon>Bacteria</taxon>
        <taxon>Bacillati</taxon>
        <taxon>Actinomycetota</taxon>
        <taxon>Actinomycetes</taxon>
        <taxon>Micrococcales</taxon>
        <taxon>Microbacteriaceae</taxon>
        <taxon>Cryobacterium</taxon>
    </lineage>
</organism>